<dbReference type="RefSeq" id="WP_016193991.1">
    <property type="nucleotide sequence ID" value="NZ_AQPN01000024.1"/>
</dbReference>
<dbReference type="Pfam" id="PF04055">
    <property type="entry name" value="Radical_SAM"/>
    <property type="match status" value="1"/>
</dbReference>
<sequence>MPDPIYNITPFTLLDYPDKTACIVWFAGCNMKCPYCYNPEIVLGKGKMSFSDSLTFIEKRRNLLDGVVLSGGECTLHHGIEQYAAEIKGMHMLVKIDTNGSHPEKLRALIQGNLVDYVALDFKSLSAGFDKVTKSNLFAHFEESLDLLLVSGIPFEVRTTVHSDLLSAAEIQEMAHFLIEKKYKGNYYIQNFVGNTSTLGGMDYSVPLCADDFLESDMKIIIRN</sequence>
<dbReference type="Gene3D" id="3.20.20.70">
    <property type="entry name" value="Aldolase class I"/>
    <property type="match status" value="1"/>
</dbReference>
<feature type="domain" description="Radical SAM core" evidence="6">
    <location>
        <begin position="15"/>
        <end position="224"/>
    </location>
</feature>
<dbReference type="PATRIC" id="fig|1150600.3.peg.732"/>
<dbReference type="SFLD" id="SFLDG01094">
    <property type="entry name" value="Uncharacterised_Radical_SAM_Su"/>
    <property type="match status" value="1"/>
</dbReference>
<dbReference type="InterPro" id="IPR050377">
    <property type="entry name" value="Radical_SAM_PqqE_MftC-like"/>
</dbReference>
<dbReference type="OrthoDB" id="9782387at2"/>
<dbReference type="PANTHER" id="PTHR11228:SF27">
    <property type="entry name" value="GLYCYL-RADICAL ENZYME ACTIVATING ENZYME MJ1227-RELATED"/>
    <property type="match status" value="1"/>
</dbReference>
<accession>R9GWH4</accession>
<evidence type="ECO:0000313" key="7">
    <source>
        <dbReference type="EMBL" id="EOR96101.1"/>
    </source>
</evidence>
<dbReference type="GO" id="GO:0043365">
    <property type="term" value="F:[formate-C-acetyltransferase]-activating enzyme activity"/>
    <property type="evidence" value="ECO:0007669"/>
    <property type="project" value="UniProtKB-EC"/>
</dbReference>
<dbReference type="EC" id="1.97.1.4" evidence="7"/>
<evidence type="ECO:0000256" key="2">
    <source>
        <dbReference type="ARBA" id="ARBA00022691"/>
    </source>
</evidence>
<dbReference type="GO" id="GO:0051536">
    <property type="term" value="F:iron-sulfur cluster binding"/>
    <property type="evidence" value="ECO:0007669"/>
    <property type="project" value="UniProtKB-KW"/>
</dbReference>
<dbReference type="InterPro" id="IPR012840">
    <property type="entry name" value="NrdG2"/>
</dbReference>
<comment type="caution">
    <text evidence="7">The sequence shown here is derived from an EMBL/GenBank/DDBJ whole genome shotgun (WGS) entry which is preliminary data.</text>
</comment>
<keyword evidence="2" id="KW-0949">S-adenosyl-L-methionine</keyword>
<dbReference type="SFLD" id="SFLDS00029">
    <property type="entry name" value="Radical_SAM"/>
    <property type="match status" value="1"/>
</dbReference>
<keyword evidence="4" id="KW-0408">Iron</keyword>
<evidence type="ECO:0000256" key="3">
    <source>
        <dbReference type="ARBA" id="ARBA00022723"/>
    </source>
</evidence>
<dbReference type="SFLD" id="SFLDG01067">
    <property type="entry name" value="SPASM/twitch_domain_containing"/>
    <property type="match status" value="1"/>
</dbReference>
<comment type="cofactor">
    <cofactor evidence="1">
        <name>[4Fe-4S] cluster</name>
        <dbReference type="ChEBI" id="CHEBI:49883"/>
    </cofactor>
</comment>
<dbReference type="PANTHER" id="PTHR11228">
    <property type="entry name" value="RADICAL SAM DOMAIN PROTEIN"/>
    <property type="match status" value="1"/>
</dbReference>
<dbReference type="STRING" id="1150600.ADIARSV_0745"/>
<protein>
    <submittedName>
        <fullName evidence="7">Ribonucleotide reductase of class III (Anaerobic), activating protein</fullName>
        <ecNumber evidence="7">1.97.1.4</ecNumber>
    </submittedName>
</protein>
<dbReference type="AlphaFoldDB" id="R9GWH4"/>
<evidence type="ECO:0000259" key="6">
    <source>
        <dbReference type="PROSITE" id="PS51918"/>
    </source>
</evidence>
<name>R9GWH4_9SPHI</name>
<dbReference type="InterPro" id="IPR058240">
    <property type="entry name" value="rSAM_sf"/>
</dbReference>
<evidence type="ECO:0000256" key="4">
    <source>
        <dbReference type="ARBA" id="ARBA00023004"/>
    </source>
</evidence>
<dbReference type="NCBIfam" id="TIGR02495">
    <property type="entry name" value="NrdG2"/>
    <property type="match status" value="1"/>
</dbReference>
<dbReference type="Proteomes" id="UP000014174">
    <property type="component" value="Unassembled WGS sequence"/>
</dbReference>
<dbReference type="EMBL" id="AQPN01000024">
    <property type="protein sequence ID" value="EOR96101.1"/>
    <property type="molecule type" value="Genomic_DNA"/>
</dbReference>
<keyword evidence="3" id="KW-0479">Metal-binding</keyword>
<dbReference type="PROSITE" id="PS51918">
    <property type="entry name" value="RADICAL_SAM"/>
    <property type="match status" value="1"/>
</dbReference>
<dbReference type="InterPro" id="IPR007197">
    <property type="entry name" value="rSAM"/>
</dbReference>
<organism evidence="7 8">
    <name type="scientific">Arcticibacter svalbardensis MN12-7</name>
    <dbReference type="NCBI Taxonomy" id="1150600"/>
    <lineage>
        <taxon>Bacteria</taxon>
        <taxon>Pseudomonadati</taxon>
        <taxon>Bacteroidota</taxon>
        <taxon>Sphingobacteriia</taxon>
        <taxon>Sphingobacteriales</taxon>
        <taxon>Sphingobacteriaceae</taxon>
        <taxon>Arcticibacter</taxon>
    </lineage>
</organism>
<evidence type="ECO:0000313" key="8">
    <source>
        <dbReference type="Proteomes" id="UP000014174"/>
    </source>
</evidence>
<keyword evidence="8" id="KW-1185">Reference proteome</keyword>
<reference evidence="7 8" key="1">
    <citation type="journal article" date="2013" name="Genome Announc.">
        <title>Draft Genome Sequence of Arcticibacter svalbardensis Strain MN12-7T, a Member of the Family Sphingobacteriaceae Isolated from an Arctic Soil Sample.</title>
        <authorList>
            <person name="Shivaji S."/>
            <person name="Ara S."/>
            <person name="Prasad S."/>
            <person name="Manasa B.P."/>
            <person name="Begum Z."/>
            <person name="Singh A."/>
            <person name="Kumar Pinnaka A."/>
        </authorList>
    </citation>
    <scope>NUCLEOTIDE SEQUENCE [LARGE SCALE GENOMIC DNA]</scope>
    <source>
        <strain evidence="7 8">MN12-7</strain>
    </source>
</reference>
<dbReference type="CDD" id="cd01335">
    <property type="entry name" value="Radical_SAM"/>
    <property type="match status" value="1"/>
</dbReference>
<keyword evidence="7" id="KW-0560">Oxidoreductase</keyword>
<keyword evidence="5" id="KW-0411">Iron-sulfur</keyword>
<evidence type="ECO:0000256" key="1">
    <source>
        <dbReference type="ARBA" id="ARBA00001966"/>
    </source>
</evidence>
<dbReference type="GO" id="GO:0046872">
    <property type="term" value="F:metal ion binding"/>
    <property type="evidence" value="ECO:0007669"/>
    <property type="project" value="UniProtKB-KW"/>
</dbReference>
<gene>
    <name evidence="7" type="ORF">ADIARSV_0745</name>
</gene>
<evidence type="ECO:0000256" key="5">
    <source>
        <dbReference type="ARBA" id="ARBA00023014"/>
    </source>
</evidence>
<dbReference type="InterPro" id="IPR013785">
    <property type="entry name" value="Aldolase_TIM"/>
</dbReference>
<dbReference type="SUPFAM" id="SSF102114">
    <property type="entry name" value="Radical SAM enzymes"/>
    <property type="match status" value="1"/>
</dbReference>
<proteinExistence type="predicted"/>
<dbReference type="eggNOG" id="COG1180">
    <property type="taxonomic scope" value="Bacteria"/>
</dbReference>